<evidence type="ECO:0000313" key="1">
    <source>
        <dbReference type="EMBL" id="MBB5348048.1"/>
    </source>
</evidence>
<sequence length="143" mass="16607">MNLRSVRKGVWTVYEVCNDDGKSPLLAWHNELNKKYSGSIRRLFAIIRQVAESPHGPTQLSDEISHEVNKNNSIYEFIAGDLRLFWFYSQFHNKIIICSCQHIKKGKKANKQEVSRIIKIKKDFAKAYEAGQIAYFDEEGEKI</sequence>
<dbReference type="Proteomes" id="UP000539642">
    <property type="component" value="Unassembled WGS sequence"/>
</dbReference>
<comment type="caution">
    <text evidence="1">The sequence shown here is derived from an EMBL/GenBank/DDBJ whole genome shotgun (WGS) entry which is preliminary data.</text>
</comment>
<protein>
    <recommendedName>
        <fullName evidence="3">Toxin RelE</fullName>
    </recommendedName>
</protein>
<dbReference type="EMBL" id="JACHEO010000008">
    <property type="protein sequence ID" value="MBB5348048.1"/>
    <property type="molecule type" value="Genomic_DNA"/>
</dbReference>
<reference evidence="1 2" key="1">
    <citation type="submission" date="2020-08" db="EMBL/GenBank/DDBJ databases">
        <title>Genomic Encyclopedia of Type Strains, Phase IV (KMG-IV): sequencing the most valuable type-strain genomes for metagenomic binning, comparative biology and taxonomic classification.</title>
        <authorList>
            <person name="Goeker M."/>
        </authorList>
    </citation>
    <scope>NUCLEOTIDE SEQUENCE [LARGE SCALE GENOMIC DNA]</scope>
    <source>
        <strain evidence="1 2">DSM 28570</strain>
    </source>
</reference>
<dbReference type="AlphaFoldDB" id="A0A840UZH1"/>
<gene>
    <name evidence="1" type="ORF">HNQ81_001779</name>
</gene>
<keyword evidence="2" id="KW-1185">Reference proteome</keyword>
<dbReference type="RefSeq" id="WP_183350405.1">
    <property type="nucleotide sequence ID" value="NZ_JACHEO010000008.1"/>
</dbReference>
<name>A0A840UZH1_9BACT</name>
<accession>A0A840UZH1</accession>
<proteinExistence type="predicted"/>
<evidence type="ECO:0000313" key="2">
    <source>
        <dbReference type="Proteomes" id="UP000539642"/>
    </source>
</evidence>
<evidence type="ECO:0008006" key="3">
    <source>
        <dbReference type="Google" id="ProtNLM"/>
    </source>
</evidence>
<organism evidence="1 2">
    <name type="scientific">Desulfoprunum benzoelyticum</name>
    <dbReference type="NCBI Taxonomy" id="1506996"/>
    <lineage>
        <taxon>Bacteria</taxon>
        <taxon>Pseudomonadati</taxon>
        <taxon>Thermodesulfobacteriota</taxon>
        <taxon>Desulfobulbia</taxon>
        <taxon>Desulfobulbales</taxon>
        <taxon>Desulfobulbaceae</taxon>
        <taxon>Desulfoprunum</taxon>
    </lineage>
</organism>